<dbReference type="AlphaFoldDB" id="A0A3D8Q4V3"/>
<reference evidence="2 3" key="1">
    <citation type="journal article" date="2018" name="IMA Fungus">
        <title>IMA Genome-F 9: Draft genome sequence of Annulohypoxylon stygium, Aspergillus mulundensis, Berkeleyomyces basicola (syn. Thielaviopsis basicola), Ceratocystis smalleyi, two Cercospora beticola strains, Coleophoma cylindrospora, Fusarium fracticaudum, Phialophora cf. hyalina, and Morchella septimelata.</title>
        <authorList>
            <person name="Wingfield B.D."/>
            <person name="Bills G.F."/>
            <person name="Dong Y."/>
            <person name="Huang W."/>
            <person name="Nel W.J."/>
            <person name="Swalarsk-Parry B.S."/>
            <person name="Vaghefi N."/>
            <person name="Wilken P.M."/>
            <person name="An Z."/>
            <person name="de Beer Z.W."/>
            <person name="De Vos L."/>
            <person name="Chen L."/>
            <person name="Duong T.A."/>
            <person name="Gao Y."/>
            <person name="Hammerbacher A."/>
            <person name="Kikkert J.R."/>
            <person name="Li Y."/>
            <person name="Li H."/>
            <person name="Li K."/>
            <person name="Li Q."/>
            <person name="Liu X."/>
            <person name="Ma X."/>
            <person name="Naidoo K."/>
            <person name="Pethybridge S.J."/>
            <person name="Sun J."/>
            <person name="Steenkamp E.T."/>
            <person name="van der Nest M.A."/>
            <person name="van Wyk S."/>
            <person name="Wingfield M.J."/>
            <person name="Xiong C."/>
            <person name="Yue Q."/>
            <person name="Zhang X."/>
        </authorList>
    </citation>
    <scope>NUCLEOTIDE SEQUENCE [LARGE SCALE GENOMIC DNA]</scope>
    <source>
        <strain evidence="2 3">BP6252</strain>
    </source>
</reference>
<dbReference type="EMBL" id="PDLM01000033">
    <property type="protein sequence ID" value="RDW56700.1"/>
    <property type="molecule type" value="Genomic_DNA"/>
</dbReference>
<proteinExistence type="predicted"/>
<keyword evidence="3" id="KW-1185">Reference proteome</keyword>
<protein>
    <submittedName>
        <fullName evidence="2">Uncharacterized protein</fullName>
    </submittedName>
</protein>
<evidence type="ECO:0000313" key="3">
    <source>
        <dbReference type="Proteomes" id="UP000256645"/>
    </source>
</evidence>
<gene>
    <name evidence="2" type="ORF">BP6252_14021</name>
</gene>
<evidence type="ECO:0000256" key="1">
    <source>
        <dbReference type="SAM" id="MobiDB-lite"/>
    </source>
</evidence>
<feature type="compositionally biased region" description="Polar residues" evidence="1">
    <location>
        <begin position="104"/>
        <end position="120"/>
    </location>
</feature>
<dbReference type="Proteomes" id="UP000256645">
    <property type="component" value="Unassembled WGS sequence"/>
</dbReference>
<accession>A0A3D8Q4V3</accession>
<organism evidence="2 3">
    <name type="scientific">Coleophoma cylindrospora</name>
    <dbReference type="NCBI Taxonomy" id="1849047"/>
    <lineage>
        <taxon>Eukaryota</taxon>
        <taxon>Fungi</taxon>
        <taxon>Dikarya</taxon>
        <taxon>Ascomycota</taxon>
        <taxon>Pezizomycotina</taxon>
        <taxon>Leotiomycetes</taxon>
        <taxon>Helotiales</taxon>
        <taxon>Dermateaceae</taxon>
        <taxon>Coleophoma</taxon>
    </lineage>
</organism>
<feature type="region of interest" description="Disordered" evidence="1">
    <location>
        <begin position="104"/>
        <end position="132"/>
    </location>
</feature>
<comment type="caution">
    <text evidence="2">The sequence shown here is derived from an EMBL/GenBank/DDBJ whole genome shotgun (WGS) entry which is preliminary data.</text>
</comment>
<sequence>MSITRRSSTAEVRKALVLKTGSPKWEESRWWNEFRALRRKLLSKENISPRPSETEKAALEEIFKAWVDGSDEWWAQGSWTAEPGLIDWHITQYLRGRKSVATTCVQNGESPPADKSQSPESPRPTYYDPIRE</sequence>
<name>A0A3D8Q4V3_9HELO</name>
<evidence type="ECO:0000313" key="2">
    <source>
        <dbReference type="EMBL" id="RDW56700.1"/>
    </source>
</evidence>